<evidence type="ECO:0000313" key="2">
    <source>
        <dbReference type="Proteomes" id="UP000005839"/>
    </source>
</evidence>
<protein>
    <submittedName>
        <fullName evidence="1">Uncharacterized protein</fullName>
    </submittedName>
</protein>
<sequence length="29" mass="3158">MAAELIADDNAALTLVIMRVWVQEKLSGV</sequence>
<gene>
    <name evidence="1" type="ORF">KT99_17880</name>
</gene>
<organism evidence="1 2">
    <name type="scientific">Shewanella benthica KT99</name>
    <dbReference type="NCBI Taxonomy" id="314608"/>
    <lineage>
        <taxon>Bacteria</taxon>
        <taxon>Pseudomonadati</taxon>
        <taxon>Pseudomonadota</taxon>
        <taxon>Gammaproteobacteria</taxon>
        <taxon>Alteromonadales</taxon>
        <taxon>Shewanellaceae</taxon>
        <taxon>Shewanella</taxon>
    </lineage>
</organism>
<comment type="caution">
    <text evidence="1">The sequence shown here is derived from an EMBL/GenBank/DDBJ whole genome shotgun (WGS) entry which is preliminary data.</text>
</comment>
<dbReference type="Proteomes" id="UP000005839">
    <property type="component" value="Unassembled WGS sequence"/>
</dbReference>
<evidence type="ECO:0000313" key="1">
    <source>
        <dbReference type="EMBL" id="EDQ00561.1"/>
    </source>
</evidence>
<dbReference type="STRING" id="314608.KT99_17880"/>
<dbReference type="EMBL" id="ABIC01000019">
    <property type="protein sequence ID" value="EDQ00561.1"/>
    <property type="molecule type" value="Genomic_DNA"/>
</dbReference>
<dbReference type="AlphaFoldDB" id="A9DB74"/>
<accession>A9DB74</accession>
<reference evidence="1 2" key="1">
    <citation type="submission" date="2007-10" db="EMBL/GenBank/DDBJ databases">
        <authorList>
            <person name="Yayanos A."/>
            <person name="Ferriera S."/>
            <person name="Johnson J."/>
            <person name="Kravitz S."/>
            <person name="Halpern A."/>
            <person name="Remington K."/>
            <person name="Beeson K."/>
            <person name="Tran B."/>
            <person name="Rogers Y.-H."/>
            <person name="Friedman R."/>
            <person name="Venter J.C."/>
        </authorList>
    </citation>
    <scope>NUCLEOTIDE SEQUENCE [LARGE SCALE GENOMIC DNA]</scope>
    <source>
        <strain evidence="1 2">KT99</strain>
    </source>
</reference>
<proteinExistence type="predicted"/>
<keyword evidence="2" id="KW-1185">Reference proteome</keyword>
<name>A9DB74_9GAMM</name>